<evidence type="ECO:0000256" key="2">
    <source>
        <dbReference type="ARBA" id="ARBA00010838"/>
    </source>
</evidence>
<dbReference type="AlphaFoldDB" id="A0A447IP47"/>
<dbReference type="InterPro" id="IPR001360">
    <property type="entry name" value="Glyco_hydro_1"/>
</dbReference>
<feature type="binding site" evidence="10">
    <location>
        <begin position="401"/>
        <end position="402"/>
    </location>
    <ligand>
        <name>substrate</name>
    </ligand>
</feature>
<dbReference type="EMBL" id="UZWE01000033">
    <property type="protein sequence ID" value="VDS09139.1"/>
    <property type="molecule type" value="Genomic_DNA"/>
</dbReference>
<organism evidence="12 13">
    <name type="scientific">Paracoccus haematequi</name>
    <dbReference type="NCBI Taxonomy" id="2491866"/>
    <lineage>
        <taxon>Bacteria</taxon>
        <taxon>Pseudomonadati</taxon>
        <taxon>Pseudomonadota</taxon>
        <taxon>Alphaproteobacteria</taxon>
        <taxon>Rhodobacterales</taxon>
        <taxon>Paracoccaceae</taxon>
        <taxon>Paracoccus</taxon>
    </lineage>
</organism>
<evidence type="ECO:0000313" key="12">
    <source>
        <dbReference type="EMBL" id="VDS09139.1"/>
    </source>
</evidence>
<dbReference type="PANTHER" id="PTHR10353:SF36">
    <property type="entry name" value="LP05116P"/>
    <property type="match status" value="1"/>
</dbReference>
<evidence type="ECO:0000256" key="7">
    <source>
        <dbReference type="ARBA" id="ARBA00023295"/>
    </source>
</evidence>
<dbReference type="InterPro" id="IPR017853">
    <property type="entry name" value="GH"/>
</dbReference>
<feature type="binding site" evidence="10">
    <location>
        <position position="121"/>
    </location>
    <ligand>
        <name>substrate</name>
    </ligand>
</feature>
<dbReference type="GO" id="GO:0005829">
    <property type="term" value="C:cytosol"/>
    <property type="evidence" value="ECO:0007669"/>
    <property type="project" value="TreeGrafter"/>
</dbReference>
<dbReference type="EC" id="3.2.1.21" evidence="3 11"/>
<dbReference type="NCBIfam" id="TIGR03356">
    <property type="entry name" value="BGL"/>
    <property type="match status" value="1"/>
</dbReference>
<dbReference type="GO" id="GO:0030245">
    <property type="term" value="P:cellulose catabolic process"/>
    <property type="evidence" value="ECO:0007669"/>
    <property type="project" value="UniProtKB-KW"/>
</dbReference>
<reference evidence="12 13" key="1">
    <citation type="submission" date="2018-12" db="EMBL/GenBank/DDBJ databases">
        <authorList>
            <person name="Criscuolo A."/>
        </authorList>
    </citation>
    <scope>NUCLEOTIDE SEQUENCE [LARGE SCALE GENOMIC DNA]</scope>
    <source>
        <strain evidence="12">ACIP1116241</strain>
    </source>
</reference>
<dbReference type="InterPro" id="IPR017736">
    <property type="entry name" value="Glyco_hydro_1_beta-glucosidase"/>
</dbReference>
<proteinExistence type="inferred from homology"/>
<protein>
    <recommendedName>
        <fullName evidence="3 11">Beta-glucosidase</fullName>
        <ecNumber evidence="3 11">3.2.1.21</ecNumber>
    </recommendedName>
</protein>
<evidence type="ECO:0000256" key="3">
    <source>
        <dbReference type="ARBA" id="ARBA00012744"/>
    </source>
</evidence>
<accession>A0A447IP47</accession>
<name>A0A447IP47_9RHOB</name>
<dbReference type="PROSITE" id="PS00653">
    <property type="entry name" value="GLYCOSYL_HYDROL_F1_2"/>
    <property type="match status" value="1"/>
</dbReference>
<keyword evidence="13" id="KW-1185">Reference proteome</keyword>
<feature type="active site" description="Nucleophile" evidence="9">
    <location>
        <position position="350"/>
    </location>
</feature>
<evidence type="ECO:0000256" key="9">
    <source>
        <dbReference type="PIRSR" id="PIRSR617736-1"/>
    </source>
</evidence>
<evidence type="ECO:0000256" key="5">
    <source>
        <dbReference type="ARBA" id="ARBA00023001"/>
    </source>
</evidence>
<feature type="binding site" evidence="10">
    <location>
        <position position="165"/>
    </location>
    <ligand>
        <name>substrate</name>
    </ligand>
</feature>
<comment type="catalytic activity">
    <reaction evidence="1 11">
        <text>Hydrolysis of terminal, non-reducing beta-D-glucosyl residues with release of beta-D-glucose.</text>
        <dbReference type="EC" id="3.2.1.21"/>
    </reaction>
</comment>
<evidence type="ECO:0000256" key="1">
    <source>
        <dbReference type="ARBA" id="ARBA00000448"/>
    </source>
</evidence>
<dbReference type="FunFam" id="3.20.20.80:FF:000004">
    <property type="entry name" value="Beta-glucosidase 6-phospho-beta-glucosidase"/>
    <property type="match status" value="1"/>
</dbReference>
<gene>
    <name evidence="12" type="primary">bglA</name>
    <name evidence="12" type="ORF">PARHAE_02329</name>
</gene>
<feature type="binding site" evidence="10">
    <location>
        <position position="394"/>
    </location>
    <ligand>
        <name>substrate</name>
    </ligand>
</feature>
<sequence>MLPDRATFPPDFTFGVAASAYQIEGSSHGGAGLSHWDTFAATPGTIADASDGSIACDHYHRWQEDLDLIRDAGFSAYRFSASWARVMPDGLTVNSQGLDFYDRLVDGMVERGLQPHLTCYHWDLPAALSDIGGWRNRDIAARFADYCATLHARLGDRLASTATLNEPWCIAWLSHFLGHHAPGLRDIRAAARAMHHVLLAHGTATQALRAGGARNLGIVLNFETAHPADDGPAAIRAAEVQDAIYNQWFIRAIMGQGYPQRALDGLEPHLPQGWQADMERISQPIDWLGVNYYTRRLYAGDGALWPHDRAVDGPLPKTQMGWEIRPEGLTEFLTRLSRDHVGSLPIVVTENGMAEAAGPDIAADPRRVAFIGDHLRAARAAIEAGVNLRGFFYWSLLDNFEWAWGYGPRFGLVHVDYATQLRTPKASWHAFRAMLRGQGGPTAVQAG</sequence>
<keyword evidence="8" id="KW-0624">Polysaccharide degradation</keyword>
<dbReference type="Proteomes" id="UP000270743">
    <property type="component" value="Unassembled WGS sequence"/>
</dbReference>
<dbReference type="PANTHER" id="PTHR10353">
    <property type="entry name" value="GLYCOSYL HYDROLASE"/>
    <property type="match status" value="1"/>
</dbReference>
<evidence type="ECO:0000256" key="11">
    <source>
        <dbReference type="RuleBase" id="RU361175"/>
    </source>
</evidence>
<evidence type="ECO:0000256" key="4">
    <source>
        <dbReference type="ARBA" id="ARBA00022801"/>
    </source>
</evidence>
<feature type="binding site" evidence="10">
    <location>
        <position position="22"/>
    </location>
    <ligand>
        <name>substrate</name>
    </ligand>
</feature>
<evidence type="ECO:0000313" key="13">
    <source>
        <dbReference type="Proteomes" id="UP000270743"/>
    </source>
</evidence>
<dbReference type="Gene3D" id="3.20.20.80">
    <property type="entry name" value="Glycosidases"/>
    <property type="match status" value="1"/>
</dbReference>
<keyword evidence="6" id="KW-0119">Carbohydrate metabolism</keyword>
<evidence type="ECO:0000256" key="8">
    <source>
        <dbReference type="ARBA" id="ARBA00023326"/>
    </source>
</evidence>
<dbReference type="SUPFAM" id="SSF51445">
    <property type="entry name" value="(Trans)glycosidases"/>
    <property type="match status" value="1"/>
</dbReference>
<dbReference type="OrthoDB" id="9765195at2"/>
<evidence type="ECO:0000256" key="6">
    <source>
        <dbReference type="ARBA" id="ARBA00023277"/>
    </source>
</evidence>
<keyword evidence="4 11" id="KW-0378">Hydrolase</keyword>
<dbReference type="InterPro" id="IPR033132">
    <property type="entry name" value="GH_1_N_CS"/>
</dbReference>
<evidence type="ECO:0000256" key="10">
    <source>
        <dbReference type="PIRSR" id="PIRSR617736-2"/>
    </source>
</evidence>
<comment type="similarity">
    <text evidence="2 11">Belongs to the glycosyl hydrolase 1 family.</text>
</comment>
<dbReference type="Pfam" id="PF00232">
    <property type="entry name" value="Glyco_hydro_1"/>
    <property type="match status" value="1"/>
</dbReference>
<dbReference type="GO" id="GO:0008422">
    <property type="term" value="F:beta-glucosidase activity"/>
    <property type="evidence" value="ECO:0007669"/>
    <property type="project" value="UniProtKB-EC"/>
</dbReference>
<dbReference type="RefSeq" id="WP_126154801.1">
    <property type="nucleotide sequence ID" value="NZ_UZWE01000033.1"/>
</dbReference>
<feature type="binding site" evidence="10">
    <location>
        <position position="293"/>
    </location>
    <ligand>
        <name>substrate</name>
    </ligand>
</feature>
<keyword evidence="5" id="KW-0136">Cellulose degradation</keyword>
<feature type="active site" description="Proton donor" evidence="9">
    <location>
        <position position="166"/>
    </location>
</feature>
<dbReference type="PRINTS" id="PR00131">
    <property type="entry name" value="GLHYDRLASE1"/>
</dbReference>
<keyword evidence="7 11" id="KW-0326">Glycosidase</keyword>